<dbReference type="GO" id="GO:0004451">
    <property type="term" value="F:isocitrate lyase activity"/>
    <property type="evidence" value="ECO:0007669"/>
    <property type="project" value="InterPro"/>
</dbReference>
<dbReference type="EC" id="4.1.3.30" evidence="2"/>
<evidence type="ECO:0000256" key="5">
    <source>
        <dbReference type="PIRSR" id="PIRSR001362-2"/>
    </source>
</evidence>
<evidence type="ECO:0000256" key="7">
    <source>
        <dbReference type="SAM" id="MobiDB-lite"/>
    </source>
</evidence>
<feature type="binding site" evidence="5">
    <location>
        <position position="532"/>
    </location>
    <ligand>
        <name>substrate</name>
    </ligand>
</feature>
<evidence type="ECO:0000256" key="4">
    <source>
        <dbReference type="PIRSR" id="PIRSR001362-1"/>
    </source>
</evidence>
<reference evidence="8 9" key="1">
    <citation type="submission" date="2018-03" db="EMBL/GenBank/DDBJ databases">
        <authorList>
            <person name="Guldener U."/>
        </authorList>
    </citation>
    <scope>NUCLEOTIDE SEQUENCE [LARGE SCALE GENOMIC DNA]</scope>
    <source>
        <strain evidence="8 9">DAOM196992</strain>
    </source>
</reference>
<evidence type="ECO:0000256" key="2">
    <source>
        <dbReference type="ARBA" id="ARBA00012260"/>
    </source>
</evidence>
<feature type="active site" description="Proton acceptor" evidence="4">
    <location>
        <position position="280"/>
    </location>
</feature>
<dbReference type="Gene3D" id="3.20.20.60">
    <property type="entry name" value="Phosphoenolpyruvate-binding domains"/>
    <property type="match status" value="1"/>
</dbReference>
<organism evidence="8 9">
    <name type="scientific">Pseudozyma flocculosa</name>
    <dbReference type="NCBI Taxonomy" id="84751"/>
    <lineage>
        <taxon>Eukaryota</taxon>
        <taxon>Fungi</taxon>
        <taxon>Dikarya</taxon>
        <taxon>Basidiomycota</taxon>
        <taxon>Ustilaginomycotina</taxon>
        <taxon>Ustilaginomycetes</taxon>
        <taxon>Ustilaginales</taxon>
        <taxon>Ustilaginaceae</taxon>
        <taxon>Pseudozyma</taxon>
    </lineage>
</organism>
<dbReference type="GO" id="GO:0005759">
    <property type="term" value="C:mitochondrial matrix"/>
    <property type="evidence" value="ECO:0007669"/>
    <property type="project" value="TreeGrafter"/>
</dbReference>
<dbReference type="SUPFAM" id="SSF51621">
    <property type="entry name" value="Phosphoenolpyruvate/pyruvate domain"/>
    <property type="match status" value="1"/>
</dbReference>
<evidence type="ECO:0000313" key="8">
    <source>
        <dbReference type="EMBL" id="SPO38960.1"/>
    </source>
</evidence>
<dbReference type="Proteomes" id="UP000323386">
    <property type="component" value="Unassembled WGS sequence"/>
</dbReference>
<dbReference type="FunFam" id="1.10.10.850:FF:000001">
    <property type="entry name" value="Isocitrate lyase"/>
    <property type="match status" value="1"/>
</dbReference>
<dbReference type="InterPro" id="IPR018523">
    <property type="entry name" value="Isocitrate_lyase_ph_CS"/>
</dbReference>
<dbReference type="GO" id="GO:0046421">
    <property type="term" value="F:methylisocitrate lyase activity"/>
    <property type="evidence" value="ECO:0007669"/>
    <property type="project" value="UniProtKB-EC"/>
</dbReference>
<dbReference type="GO" id="GO:0019629">
    <property type="term" value="P:propionate catabolic process, 2-methylcitrate cycle"/>
    <property type="evidence" value="ECO:0007669"/>
    <property type="project" value="TreeGrafter"/>
</dbReference>
<feature type="binding site" evidence="5">
    <location>
        <position position="317"/>
    </location>
    <ligand>
        <name>substrate</name>
    </ligand>
</feature>
<dbReference type="GO" id="GO:0046872">
    <property type="term" value="F:metal ion binding"/>
    <property type="evidence" value="ECO:0007669"/>
    <property type="project" value="UniProtKB-KW"/>
</dbReference>
<feature type="region of interest" description="Disordered" evidence="7">
    <location>
        <begin position="53"/>
        <end position="76"/>
    </location>
</feature>
<protein>
    <recommendedName>
        <fullName evidence="2">methylisocitrate lyase</fullName>
        <ecNumber evidence="2">4.1.3.30</ecNumber>
    </recommendedName>
</protein>
<name>A0A5C3F4C3_9BASI</name>
<dbReference type="OrthoDB" id="4078635at2759"/>
<comment type="similarity">
    <text evidence="1">Belongs to the isocitrate lyase/PEP mutase superfamily. Isocitrate lyase family.</text>
</comment>
<keyword evidence="3 8" id="KW-0456">Lyase</keyword>
<feature type="binding site" evidence="5">
    <location>
        <begin position="281"/>
        <end position="282"/>
    </location>
    <ligand>
        <name>substrate</name>
    </ligand>
</feature>
<keyword evidence="6" id="KW-0460">Magnesium</keyword>
<keyword evidence="6" id="KW-0479">Metal-binding</keyword>
<evidence type="ECO:0000256" key="6">
    <source>
        <dbReference type="PIRSR" id="PIRSR001362-3"/>
    </source>
</evidence>
<accession>A0A5C3F4C3</accession>
<evidence type="ECO:0000313" key="9">
    <source>
        <dbReference type="Proteomes" id="UP000323386"/>
    </source>
</evidence>
<dbReference type="PIRSF" id="PIRSF001362">
    <property type="entry name" value="Isocit_lyase"/>
    <property type="match status" value="1"/>
</dbReference>
<dbReference type="InterPro" id="IPR015813">
    <property type="entry name" value="Pyrv/PenolPyrv_kinase-like_dom"/>
</dbReference>
<evidence type="ECO:0000256" key="3">
    <source>
        <dbReference type="ARBA" id="ARBA00023239"/>
    </source>
</evidence>
<feature type="binding site" evidence="5">
    <location>
        <begin position="170"/>
        <end position="172"/>
    </location>
    <ligand>
        <name>substrate</name>
    </ligand>
</feature>
<dbReference type="InterPro" id="IPR040442">
    <property type="entry name" value="Pyrv_kinase-like_dom_sf"/>
</dbReference>
<dbReference type="AlphaFoldDB" id="A0A5C3F4C3"/>
<gene>
    <name evidence="8" type="ORF">PSFLO_04439</name>
</gene>
<keyword evidence="9" id="KW-1185">Reference proteome</keyword>
<sequence>MASRRIAARLSPRVAVVPQSSAVATRLASRAATAALLPRTAASSLGAVRMSSSSSSTAATSLNPPPQPLRTRAPSAQEEAADFKAACDQVQQWFDSPRFKGIKRPYGPEAVVSKRGSLPVQPPASSLMADKLFATLSHHAAQGTPVHTMGAIDPVQQSQMAYNQEVVYVSGWAASSVLTTCNNEVGPDLADYPYTTVPNQVQRLFKAQQHHDRKHWDERCQLTPEQKANTPWVDYLRPIVADADTGHGGLSTVFKLAKLFAEHGAAAIHLEDQLHGGKKCGHQAGKVLVPTSEHVNRLTSTRFAWDILGASNLVIARTDSESAKLISSSIDARDHEFIKGAYNLPAGTKSLAETLAQKEAEGAMGPQVDAAEKEWMDKCELLTFNEAVERHNASNKSGIEEYRKKVAGGVSNYEARHAAEAVFGASGVPTWCWDAPRTKEGYYHFKGGIEAAVKRVKVFAPFADMLWLETKTPDLKQAQGFAGRIHEDFPGKWLVYNLSPSFNWSAHGFSDQDLKNFVWDLAKSGFVFQLISLAGLHSTGAMTWELSKRFKDDGMLAYVELVQRKEKELGCDVLTHQKWSGAAYVDRMLQTVSSGSSATQAMGADSTERSF</sequence>
<dbReference type="NCBIfam" id="TIGR01346">
    <property type="entry name" value="isocit_lyase"/>
    <property type="match status" value="1"/>
</dbReference>
<proteinExistence type="inferred from homology"/>
<dbReference type="InterPro" id="IPR006254">
    <property type="entry name" value="Isocitrate_lyase"/>
</dbReference>
<dbReference type="PANTHER" id="PTHR21631">
    <property type="entry name" value="ISOCITRATE LYASE/MALATE SYNTHASE"/>
    <property type="match status" value="1"/>
</dbReference>
<dbReference type="CDD" id="cd00377">
    <property type="entry name" value="ICL_PEPM"/>
    <property type="match status" value="1"/>
</dbReference>
<dbReference type="Gene3D" id="1.10.10.850">
    <property type="match status" value="1"/>
</dbReference>
<feature type="binding site" evidence="6">
    <location>
        <position position="242"/>
    </location>
    <ligand>
        <name>Mg(2+)</name>
        <dbReference type="ChEBI" id="CHEBI:18420"/>
    </ligand>
</feature>
<dbReference type="PROSITE" id="PS00161">
    <property type="entry name" value="ISOCITRATE_LYASE"/>
    <property type="match status" value="1"/>
</dbReference>
<evidence type="ECO:0000256" key="1">
    <source>
        <dbReference type="ARBA" id="ARBA00005704"/>
    </source>
</evidence>
<dbReference type="Pfam" id="PF00463">
    <property type="entry name" value="ICL"/>
    <property type="match status" value="1"/>
</dbReference>
<comment type="cofactor">
    <cofactor evidence="6">
        <name>Mg(2+)</name>
        <dbReference type="ChEBI" id="CHEBI:18420"/>
    </cofactor>
    <text evidence="6">Can also use Mn(2+) ion.</text>
</comment>
<feature type="binding site" evidence="5">
    <location>
        <begin position="497"/>
        <end position="501"/>
    </location>
    <ligand>
        <name>substrate</name>
    </ligand>
</feature>
<dbReference type="InterPro" id="IPR039556">
    <property type="entry name" value="ICL/PEPM"/>
</dbReference>
<dbReference type="EMBL" id="OOIP01000012">
    <property type="protein sequence ID" value="SPO38960.1"/>
    <property type="molecule type" value="Genomic_DNA"/>
</dbReference>
<dbReference type="PANTHER" id="PTHR21631:SF13">
    <property type="entry name" value="MITOCHONDRIAL 2-METHYLISOCITRATE LYASE ICL2"/>
    <property type="match status" value="1"/>
</dbReference>